<dbReference type="EMBL" id="GABZ01003182">
    <property type="protein sequence ID" value="JAA50343.1"/>
    <property type="molecule type" value="mRNA"/>
</dbReference>
<feature type="compositionally biased region" description="Basic residues" evidence="1">
    <location>
        <begin position="38"/>
        <end position="49"/>
    </location>
</feature>
<name>K9IPZ8_DESRO</name>
<evidence type="ECO:0000256" key="1">
    <source>
        <dbReference type="SAM" id="MobiDB-lite"/>
    </source>
</evidence>
<dbReference type="AlphaFoldDB" id="K9IPZ8"/>
<feature type="region of interest" description="Disordered" evidence="1">
    <location>
        <begin position="38"/>
        <end position="75"/>
    </location>
</feature>
<protein>
    <submittedName>
        <fullName evidence="2">Uncharacterized protein</fullName>
    </submittedName>
</protein>
<feature type="non-terminal residue" evidence="2">
    <location>
        <position position="1"/>
    </location>
</feature>
<organism evidence="2">
    <name type="scientific">Desmodus rotundus</name>
    <name type="common">Vampire bat</name>
    <dbReference type="NCBI Taxonomy" id="9430"/>
    <lineage>
        <taxon>Eukaryota</taxon>
        <taxon>Metazoa</taxon>
        <taxon>Chordata</taxon>
        <taxon>Craniata</taxon>
        <taxon>Vertebrata</taxon>
        <taxon>Euteleostomi</taxon>
        <taxon>Mammalia</taxon>
        <taxon>Eutheria</taxon>
        <taxon>Laurasiatheria</taxon>
        <taxon>Chiroptera</taxon>
        <taxon>Yangochiroptera</taxon>
        <taxon>Phyllostomidae</taxon>
        <taxon>Desmodontinae</taxon>
        <taxon>Desmodus</taxon>
    </lineage>
</organism>
<accession>K9IPZ8</accession>
<sequence length="75" mass="8165">ETPKGAWLCNCGRPVTGSCLLARAFGFGGNTASLRRRAQMTTKKQKMNRLPHQPKTGGSSTPARRHLLFPSLEAL</sequence>
<evidence type="ECO:0000313" key="2">
    <source>
        <dbReference type="EMBL" id="JAA50343.1"/>
    </source>
</evidence>
<reference evidence="2" key="1">
    <citation type="submission" date="2012-11" db="EMBL/GenBank/DDBJ databases">
        <title>The Vampirome: Transcriptome and Proteome Analysis of the Submandibular and Accessory Glands of the Vampire Bat and Vector of Human Rabies, Desmodus rotundus.</title>
        <authorList>
            <person name="Francischetti I.M.B."/>
            <person name="Assumpcao T.C.F."/>
            <person name="Ma D."/>
            <person name="Vicente E.C."/>
            <person name="Ribeiro J.M.C."/>
        </authorList>
    </citation>
    <scope>NUCLEOTIDE SEQUENCE</scope>
    <source>
        <tissue evidence="2">Salivary gland</tissue>
    </source>
</reference>
<proteinExistence type="evidence at transcript level"/>